<sequence length="275" mass="30074">MTWLRRLSAGDGTSRIVCLPYAGGNGTVYESWTRWLPSEVELWAPFLPAREQRMLEAPVEDMELLVGTLADELSADERPTSLFGHSFGALVAFELSRRLQRRSLPVRCLVASGMPAPQTLPPRPAPTDAEILDGLRAHGATPASFFQQPELLELVMPGIRADYRMAMGYRYREDARLSARVFALGGTDDPGVPAEGLAAWAEQSQGGCPTRMWQGGHMYLLSHVEEVAEFVIGCHLQSIGGETWKRAPSQSPAGRSRPTTAAHRATPPPSWSIPA</sequence>
<accession>A0ABW3XBD5</accession>
<dbReference type="InterPro" id="IPR001031">
    <property type="entry name" value="Thioesterase"/>
</dbReference>
<feature type="compositionally biased region" description="Low complexity" evidence="2">
    <location>
        <begin position="255"/>
        <end position="265"/>
    </location>
</feature>
<keyword evidence="5" id="KW-1185">Reference proteome</keyword>
<protein>
    <submittedName>
        <fullName evidence="4">Thioesterase II family protein</fullName>
    </submittedName>
</protein>
<dbReference type="RefSeq" id="WP_168528986.1">
    <property type="nucleotide sequence ID" value="NZ_JBHSKH010000023.1"/>
</dbReference>
<evidence type="ECO:0000313" key="5">
    <source>
        <dbReference type="Proteomes" id="UP001597058"/>
    </source>
</evidence>
<dbReference type="PANTHER" id="PTHR11487">
    <property type="entry name" value="THIOESTERASE"/>
    <property type="match status" value="1"/>
</dbReference>
<feature type="domain" description="Thioesterase" evidence="3">
    <location>
        <begin position="15"/>
        <end position="231"/>
    </location>
</feature>
<gene>
    <name evidence="4" type="ORF">ACFQ5X_11690</name>
</gene>
<feature type="region of interest" description="Disordered" evidence="2">
    <location>
        <begin position="244"/>
        <end position="275"/>
    </location>
</feature>
<comment type="similarity">
    <text evidence="1">Belongs to the thioesterase family.</text>
</comment>
<dbReference type="PANTHER" id="PTHR11487:SF0">
    <property type="entry name" value="S-ACYL FATTY ACID SYNTHASE THIOESTERASE, MEDIUM CHAIN"/>
    <property type="match status" value="1"/>
</dbReference>
<name>A0ABW3XBD5_9ACTN</name>
<evidence type="ECO:0000256" key="1">
    <source>
        <dbReference type="ARBA" id="ARBA00007169"/>
    </source>
</evidence>
<evidence type="ECO:0000313" key="4">
    <source>
        <dbReference type="EMBL" id="MFD1306500.1"/>
    </source>
</evidence>
<reference evidence="5" key="1">
    <citation type="journal article" date="2019" name="Int. J. Syst. Evol. Microbiol.">
        <title>The Global Catalogue of Microorganisms (GCM) 10K type strain sequencing project: providing services to taxonomists for standard genome sequencing and annotation.</title>
        <authorList>
            <consortium name="The Broad Institute Genomics Platform"/>
            <consortium name="The Broad Institute Genome Sequencing Center for Infectious Disease"/>
            <person name="Wu L."/>
            <person name="Ma J."/>
        </authorList>
    </citation>
    <scope>NUCLEOTIDE SEQUENCE [LARGE SCALE GENOMIC DNA]</scope>
    <source>
        <strain evidence="5">CGMCC 4.7020</strain>
    </source>
</reference>
<evidence type="ECO:0000256" key="2">
    <source>
        <dbReference type="SAM" id="MobiDB-lite"/>
    </source>
</evidence>
<proteinExistence type="inferred from homology"/>
<dbReference type="Gene3D" id="3.40.50.1820">
    <property type="entry name" value="alpha/beta hydrolase"/>
    <property type="match status" value="1"/>
</dbReference>
<organism evidence="4 5">
    <name type="scientific">Streptomyces kaempferi</name>
    <dbReference type="NCBI Taxonomy" id="333725"/>
    <lineage>
        <taxon>Bacteria</taxon>
        <taxon>Bacillati</taxon>
        <taxon>Actinomycetota</taxon>
        <taxon>Actinomycetes</taxon>
        <taxon>Kitasatosporales</taxon>
        <taxon>Streptomycetaceae</taxon>
        <taxon>Streptomyces</taxon>
    </lineage>
</organism>
<dbReference type="SUPFAM" id="SSF53474">
    <property type="entry name" value="alpha/beta-Hydrolases"/>
    <property type="match status" value="1"/>
</dbReference>
<evidence type="ECO:0000259" key="3">
    <source>
        <dbReference type="Pfam" id="PF00975"/>
    </source>
</evidence>
<comment type="caution">
    <text evidence="4">The sequence shown here is derived from an EMBL/GenBank/DDBJ whole genome shotgun (WGS) entry which is preliminary data.</text>
</comment>
<dbReference type="InterPro" id="IPR029058">
    <property type="entry name" value="AB_hydrolase_fold"/>
</dbReference>
<dbReference type="InterPro" id="IPR012223">
    <property type="entry name" value="TEII"/>
</dbReference>
<dbReference type="Pfam" id="PF00975">
    <property type="entry name" value="Thioesterase"/>
    <property type="match status" value="1"/>
</dbReference>
<dbReference type="Proteomes" id="UP001597058">
    <property type="component" value="Unassembled WGS sequence"/>
</dbReference>
<dbReference type="EMBL" id="JBHTMM010000011">
    <property type="protein sequence ID" value="MFD1306500.1"/>
    <property type="molecule type" value="Genomic_DNA"/>
</dbReference>
<feature type="compositionally biased region" description="Pro residues" evidence="2">
    <location>
        <begin position="266"/>
        <end position="275"/>
    </location>
</feature>